<dbReference type="AlphaFoldDB" id="A0ABC9FM12"/>
<dbReference type="Pfam" id="PF00646">
    <property type="entry name" value="F-box"/>
    <property type="match status" value="1"/>
</dbReference>
<name>A0ABC9FM12_9POAL</name>
<dbReference type="SMART" id="SM00256">
    <property type="entry name" value="FBOX"/>
    <property type="match status" value="1"/>
</dbReference>
<protein>
    <recommendedName>
        <fullName evidence="1">F-box domain-containing protein</fullName>
    </recommendedName>
</protein>
<sequence length="513" mass="59714">MDLLPEELLADILRHLPPRPIAVCRTVSKGLHAIIDSRGLLLRGLRGIFINYVGQDEPYFFSRPERVAPRVDAGLRSLPDIGWREAVHHCNGLLLVQDWEKLYVCNPATQRWALLPPRCKGFGDAEHLVFDPMVSLHYEVIAFAEAPRKPKIPIQPDIQRPSWYERCRYYTQEEIQNLPSALRAKYDREAEIKGSAEWPPSSYAAQVFSSNSGRWDERVYVREDDVIFTLTDVWSDPWWVESETLTYHAPRCNAVCWQGAFYIHCRGGFIMRLSPQEHKYQVIKTPRLENIFTPPRLDADDYLRQEEPYWDKEACLAEFEMDQELLNNRKPSMHLGKSEHGIYYTALGWHQLRVWVLHEASDSNPIPEWELKHKTDIKPSFLQHYLRKDWKKAKKSWSLDRGTEGSDDRIDYGWDSSDDGVTNVEQEDGVDDYDDDDRYCDMRDDMDFLGYHPSKEIAFLGYGFDGFAYYLGTSKLQYLGTFFPVGCYHSQVAATHESFIYTPCMDDLLPDNT</sequence>
<proteinExistence type="predicted"/>
<evidence type="ECO:0000313" key="3">
    <source>
        <dbReference type="Proteomes" id="UP001497457"/>
    </source>
</evidence>
<dbReference type="EMBL" id="OZ075116">
    <property type="protein sequence ID" value="CAL5077135.1"/>
    <property type="molecule type" value="Genomic_DNA"/>
</dbReference>
<dbReference type="PROSITE" id="PS50181">
    <property type="entry name" value="FBOX"/>
    <property type="match status" value="1"/>
</dbReference>
<dbReference type="InterPro" id="IPR001810">
    <property type="entry name" value="F-box_dom"/>
</dbReference>
<reference evidence="3" key="1">
    <citation type="submission" date="2024-06" db="EMBL/GenBank/DDBJ databases">
        <authorList>
            <person name="Ryan C."/>
        </authorList>
    </citation>
    <scope>NUCLEOTIDE SEQUENCE [LARGE SCALE GENOMIC DNA]</scope>
</reference>
<dbReference type="PANTHER" id="PTHR34591">
    <property type="entry name" value="OS03G0653100 PROTEIN-RELATED"/>
    <property type="match status" value="1"/>
</dbReference>
<organism evidence="2 3">
    <name type="scientific">Urochloa decumbens</name>
    <dbReference type="NCBI Taxonomy" id="240449"/>
    <lineage>
        <taxon>Eukaryota</taxon>
        <taxon>Viridiplantae</taxon>
        <taxon>Streptophyta</taxon>
        <taxon>Embryophyta</taxon>
        <taxon>Tracheophyta</taxon>
        <taxon>Spermatophyta</taxon>
        <taxon>Magnoliopsida</taxon>
        <taxon>Liliopsida</taxon>
        <taxon>Poales</taxon>
        <taxon>Poaceae</taxon>
        <taxon>PACMAD clade</taxon>
        <taxon>Panicoideae</taxon>
        <taxon>Panicodae</taxon>
        <taxon>Paniceae</taxon>
        <taxon>Melinidinae</taxon>
        <taxon>Urochloa</taxon>
    </lineage>
</organism>
<dbReference type="SUPFAM" id="SSF81383">
    <property type="entry name" value="F-box domain"/>
    <property type="match status" value="1"/>
</dbReference>
<dbReference type="Proteomes" id="UP001497457">
    <property type="component" value="Chromosome 6rd"/>
</dbReference>
<reference evidence="2 3" key="2">
    <citation type="submission" date="2024-10" db="EMBL/GenBank/DDBJ databases">
        <authorList>
            <person name="Ryan C."/>
        </authorList>
    </citation>
    <scope>NUCLEOTIDE SEQUENCE [LARGE SCALE GENOMIC DNA]</scope>
</reference>
<evidence type="ECO:0000259" key="1">
    <source>
        <dbReference type="PROSITE" id="PS50181"/>
    </source>
</evidence>
<keyword evidence="3" id="KW-1185">Reference proteome</keyword>
<dbReference type="PANTHER" id="PTHR34591:SF28">
    <property type="entry name" value="F-BOX DOMAIN-CONTAINING PROTEIN"/>
    <property type="match status" value="1"/>
</dbReference>
<gene>
    <name evidence="2" type="ORF">URODEC1_LOCUS106519</name>
</gene>
<evidence type="ECO:0000313" key="2">
    <source>
        <dbReference type="EMBL" id="CAL5077135.1"/>
    </source>
</evidence>
<accession>A0ABC9FM12</accession>
<dbReference type="InterPro" id="IPR036047">
    <property type="entry name" value="F-box-like_dom_sf"/>
</dbReference>
<feature type="domain" description="F-box" evidence="1">
    <location>
        <begin position="1"/>
        <end position="45"/>
    </location>
</feature>